<dbReference type="Proteomes" id="UP000277570">
    <property type="component" value="Unassembled WGS sequence"/>
</dbReference>
<dbReference type="EMBL" id="UYIN01000020">
    <property type="protein sequence ID" value="VDG73411.1"/>
    <property type="molecule type" value="Genomic_DNA"/>
</dbReference>
<evidence type="ECO:0000313" key="2">
    <source>
        <dbReference type="Proteomes" id="UP000277570"/>
    </source>
</evidence>
<keyword evidence="2" id="KW-1185">Reference proteome</keyword>
<accession>A0ABY6SYW5</accession>
<gene>
    <name evidence="1" type="ORF">NCTC10913_03746</name>
</gene>
<name>A0ABY6SYW5_9CLOT</name>
<dbReference type="RefSeq" id="WP_185738767.1">
    <property type="nucleotide sequence ID" value="NZ_UYIN01000020.1"/>
</dbReference>
<comment type="caution">
    <text evidence="1">The sequence shown here is derived from an EMBL/GenBank/DDBJ whole genome shotgun (WGS) entry which is preliminary data.</text>
</comment>
<reference evidence="1 2" key="1">
    <citation type="submission" date="2018-11" db="EMBL/GenBank/DDBJ databases">
        <authorList>
            <consortium name="Pathogen Informatics"/>
        </authorList>
    </citation>
    <scope>NUCLEOTIDE SEQUENCE [LARGE SCALE GENOMIC DNA]</scope>
    <source>
        <strain evidence="1 2">NCTC10913</strain>
    </source>
</reference>
<sequence>MSSFLKRYLTCRKCKEVWNVSRTAPYANSNYICPECSKRRRKRNGKQTKYKT</sequence>
<organism evidence="1 2">
    <name type="scientific">Clostridium carnis</name>
    <dbReference type="NCBI Taxonomy" id="1530"/>
    <lineage>
        <taxon>Bacteria</taxon>
        <taxon>Bacillati</taxon>
        <taxon>Bacillota</taxon>
        <taxon>Clostridia</taxon>
        <taxon>Eubacteriales</taxon>
        <taxon>Clostridiaceae</taxon>
        <taxon>Clostridium</taxon>
    </lineage>
</organism>
<proteinExistence type="predicted"/>
<protein>
    <submittedName>
        <fullName evidence="1">Uncharacterized protein</fullName>
    </submittedName>
</protein>
<evidence type="ECO:0000313" key="1">
    <source>
        <dbReference type="EMBL" id="VDG73411.1"/>
    </source>
</evidence>